<organism evidence="2 3">
    <name type="scientific">Aliiglaciecola litoralis</name>
    <dbReference type="NCBI Taxonomy" id="582857"/>
    <lineage>
        <taxon>Bacteria</taxon>
        <taxon>Pseudomonadati</taxon>
        <taxon>Pseudomonadota</taxon>
        <taxon>Gammaproteobacteria</taxon>
        <taxon>Alteromonadales</taxon>
        <taxon>Alteromonadaceae</taxon>
        <taxon>Aliiglaciecola</taxon>
    </lineage>
</organism>
<name>A0ABP3X1Y6_9ALTE</name>
<keyword evidence="1" id="KW-0732">Signal</keyword>
<feature type="signal peptide" evidence="1">
    <location>
        <begin position="1"/>
        <end position="22"/>
    </location>
</feature>
<comment type="caution">
    <text evidence="2">The sequence shown here is derived from an EMBL/GenBank/DDBJ whole genome shotgun (WGS) entry which is preliminary data.</text>
</comment>
<evidence type="ECO:0008006" key="4">
    <source>
        <dbReference type="Google" id="ProtNLM"/>
    </source>
</evidence>
<gene>
    <name evidence="2" type="ORF">GCM10009114_30920</name>
</gene>
<dbReference type="Proteomes" id="UP001500359">
    <property type="component" value="Unassembled WGS sequence"/>
</dbReference>
<evidence type="ECO:0000313" key="2">
    <source>
        <dbReference type="EMBL" id="GAA0859028.1"/>
    </source>
</evidence>
<keyword evidence="3" id="KW-1185">Reference proteome</keyword>
<feature type="chain" id="PRO_5045548580" description="PEP-CTERM protein-sorting domain-containing protein" evidence="1">
    <location>
        <begin position="23"/>
        <end position="226"/>
    </location>
</feature>
<sequence>MKFIRKLCVVLIFGFSSHALLAAEILVNGGFETGDFTGWNSTLSGGVDCWTDWTIGTAGSETGCLPLSAPTEGTYAAYNAFDGFASSFYTLSQDVILPNGNLMAELSFDITAQWFNGGALARVFDLNIVHDGVDLGPIYHFEAAAGSDGAFDWTSFNFDISDLLSDYSGNVITIEADVFIPEQFTGPGGFGLDNVSLNVSQVSEPSVFLMFLMFLGLIKASRFNKS</sequence>
<dbReference type="RefSeq" id="WP_343861581.1">
    <property type="nucleotide sequence ID" value="NZ_BAAAFD010000010.1"/>
</dbReference>
<evidence type="ECO:0000256" key="1">
    <source>
        <dbReference type="SAM" id="SignalP"/>
    </source>
</evidence>
<reference evidence="3" key="1">
    <citation type="journal article" date="2019" name="Int. J. Syst. Evol. Microbiol.">
        <title>The Global Catalogue of Microorganisms (GCM) 10K type strain sequencing project: providing services to taxonomists for standard genome sequencing and annotation.</title>
        <authorList>
            <consortium name="The Broad Institute Genomics Platform"/>
            <consortium name="The Broad Institute Genome Sequencing Center for Infectious Disease"/>
            <person name="Wu L."/>
            <person name="Ma J."/>
        </authorList>
    </citation>
    <scope>NUCLEOTIDE SEQUENCE [LARGE SCALE GENOMIC DNA]</scope>
    <source>
        <strain evidence="3">JCM 15896</strain>
    </source>
</reference>
<evidence type="ECO:0000313" key="3">
    <source>
        <dbReference type="Proteomes" id="UP001500359"/>
    </source>
</evidence>
<dbReference type="EMBL" id="BAAAFD010000010">
    <property type="protein sequence ID" value="GAA0859028.1"/>
    <property type="molecule type" value="Genomic_DNA"/>
</dbReference>
<protein>
    <recommendedName>
        <fullName evidence="4">PEP-CTERM protein-sorting domain-containing protein</fullName>
    </recommendedName>
</protein>
<dbReference type="Gene3D" id="2.60.120.260">
    <property type="entry name" value="Galactose-binding domain-like"/>
    <property type="match status" value="1"/>
</dbReference>
<accession>A0ABP3X1Y6</accession>
<proteinExistence type="predicted"/>